<evidence type="ECO:0000256" key="4">
    <source>
        <dbReference type="ARBA" id="ARBA00022737"/>
    </source>
</evidence>
<sequence>MKLYLKVLIGLAVAVVTVFTQNNNCILTGNSLGNLTSIQQQCTEIVIENFTVPANQSLSLRNLRNGTTVSFRGLISFGYAESLGNLIVVSGTNITVIGEPGHLFNCRGERWWDGFADNNGKLKPLFFLAINLRYSSVSGLRIKNTPQRVIAIQSSQQVVFSNITIDNFEGDRNGAHTTIGFDLNESSDITIQGSQIVNQDDCIAINSGTNSYFYDNHCRGGRGISIGPLGNRSSNVVRNVHVRGCTVVNSADGIRIRTFANTTGQVLDITYENIQFQNIFDYGIVVRGDLRGNRPTGNATEGFTIRNFTISNVQGWVRPSAISVFVLLAEGVASNWRWSRVNLTGTRNINSCTGVPPNSGVQC</sequence>
<keyword evidence="12" id="KW-1185">Reference proteome</keyword>
<reference evidence="13" key="1">
    <citation type="submission" date="2025-08" db="UniProtKB">
        <authorList>
            <consortium name="RefSeq"/>
        </authorList>
    </citation>
    <scope>IDENTIFICATION</scope>
    <source>
        <tissue evidence="13">Entire body</tissue>
    </source>
</reference>
<dbReference type="OrthoDB" id="187139at2759"/>
<gene>
    <name evidence="13" type="primary">LOC108739926</name>
</gene>
<dbReference type="RefSeq" id="XP_018329555.1">
    <property type="nucleotide sequence ID" value="XM_018474053.2"/>
</dbReference>
<keyword evidence="3 11" id="KW-0732">Signal</keyword>
<dbReference type="InterPro" id="IPR000743">
    <property type="entry name" value="Glyco_hydro_28"/>
</dbReference>
<dbReference type="KEGG" id="apln:108739926"/>
<dbReference type="EC" id="3.2.1.15" evidence="2"/>
<evidence type="ECO:0000256" key="2">
    <source>
        <dbReference type="ARBA" id="ARBA00012736"/>
    </source>
</evidence>
<evidence type="ECO:0000256" key="3">
    <source>
        <dbReference type="ARBA" id="ARBA00022729"/>
    </source>
</evidence>
<dbReference type="STRING" id="224129.A0A1W4XB40"/>
<evidence type="ECO:0000256" key="6">
    <source>
        <dbReference type="ARBA" id="ARBA00023157"/>
    </source>
</evidence>
<dbReference type="Pfam" id="PF00295">
    <property type="entry name" value="Glyco_hydro_28"/>
    <property type="match status" value="1"/>
</dbReference>
<dbReference type="SUPFAM" id="SSF51126">
    <property type="entry name" value="Pectin lyase-like"/>
    <property type="match status" value="1"/>
</dbReference>
<dbReference type="AlphaFoldDB" id="A0A1W4XB40"/>
<keyword evidence="4" id="KW-0677">Repeat</keyword>
<keyword evidence="8" id="KW-0961">Cell wall biogenesis/degradation</keyword>
<keyword evidence="7 10" id="KW-0326">Glycosidase</keyword>
<keyword evidence="6" id="KW-1015">Disulfide bond</keyword>
<dbReference type="GO" id="GO:0005576">
    <property type="term" value="C:extracellular region"/>
    <property type="evidence" value="ECO:0007669"/>
    <property type="project" value="TreeGrafter"/>
</dbReference>
<evidence type="ECO:0000256" key="9">
    <source>
        <dbReference type="ARBA" id="ARBA00034074"/>
    </source>
</evidence>
<comment type="catalytic activity">
    <reaction evidence="9">
        <text>(1,4-alpha-D-galacturonosyl)n+m + H2O = (1,4-alpha-D-galacturonosyl)n + (1,4-alpha-D-galacturonosyl)m.</text>
        <dbReference type="EC" id="3.2.1.15"/>
    </reaction>
</comment>
<dbReference type="GO" id="GO:0071555">
    <property type="term" value="P:cell wall organization"/>
    <property type="evidence" value="ECO:0007669"/>
    <property type="project" value="UniProtKB-KW"/>
</dbReference>
<dbReference type="InterPro" id="IPR012334">
    <property type="entry name" value="Pectin_lyas_fold"/>
</dbReference>
<dbReference type="PANTHER" id="PTHR31884:SF1">
    <property type="entry name" value="POLYGALACTURONASE"/>
    <property type="match status" value="1"/>
</dbReference>
<evidence type="ECO:0000256" key="1">
    <source>
        <dbReference type="ARBA" id="ARBA00008834"/>
    </source>
</evidence>
<protein>
    <recommendedName>
        <fullName evidence="2">endo-polygalacturonase</fullName>
        <ecNumber evidence="2">3.2.1.15</ecNumber>
    </recommendedName>
</protein>
<dbReference type="GeneID" id="108739926"/>
<evidence type="ECO:0000256" key="7">
    <source>
        <dbReference type="ARBA" id="ARBA00023295"/>
    </source>
</evidence>
<feature type="signal peptide" evidence="11">
    <location>
        <begin position="1"/>
        <end position="20"/>
    </location>
</feature>
<dbReference type="Proteomes" id="UP000192223">
    <property type="component" value="Unplaced"/>
</dbReference>
<comment type="similarity">
    <text evidence="1 10">Belongs to the glycosyl hydrolase 28 family.</text>
</comment>
<evidence type="ECO:0000256" key="5">
    <source>
        <dbReference type="ARBA" id="ARBA00022801"/>
    </source>
</evidence>
<dbReference type="SMART" id="SM00710">
    <property type="entry name" value="PbH1"/>
    <property type="match status" value="6"/>
</dbReference>
<name>A0A1W4XB40_AGRPL</name>
<dbReference type="InParanoid" id="A0A1W4XB40"/>
<evidence type="ECO:0000313" key="13">
    <source>
        <dbReference type="RefSeq" id="XP_018329555.1"/>
    </source>
</evidence>
<dbReference type="InterPro" id="IPR011050">
    <property type="entry name" value="Pectin_lyase_fold/virulence"/>
</dbReference>
<feature type="chain" id="PRO_5010817877" description="endo-polygalacturonase" evidence="11">
    <location>
        <begin position="21"/>
        <end position="363"/>
    </location>
</feature>
<dbReference type="InterPro" id="IPR050434">
    <property type="entry name" value="Glycosyl_hydrlase_28"/>
</dbReference>
<dbReference type="InterPro" id="IPR006626">
    <property type="entry name" value="PbH1"/>
</dbReference>
<evidence type="ECO:0000313" key="12">
    <source>
        <dbReference type="Proteomes" id="UP000192223"/>
    </source>
</evidence>
<evidence type="ECO:0000256" key="8">
    <source>
        <dbReference type="ARBA" id="ARBA00023316"/>
    </source>
</evidence>
<dbReference type="GO" id="GO:0004650">
    <property type="term" value="F:polygalacturonase activity"/>
    <property type="evidence" value="ECO:0007669"/>
    <property type="project" value="UniProtKB-EC"/>
</dbReference>
<dbReference type="GO" id="GO:0045490">
    <property type="term" value="P:pectin catabolic process"/>
    <property type="evidence" value="ECO:0007669"/>
    <property type="project" value="TreeGrafter"/>
</dbReference>
<keyword evidence="5 10" id="KW-0378">Hydrolase</keyword>
<evidence type="ECO:0000256" key="11">
    <source>
        <dbReference type="SAM" id="SignalP"/>
    </source>
</evidence>
<dbReference type="Gene3D" id="2.160.20.10">
    <property type="entry name" value="Single-stranded right-handed beta-helix, Pectin lyase-like"/>
    <property type="match status" value="1"/>
</dbReference>
<accession>A0A1W4XB40</accession>
<organism evidence="12 13">
    <name type="scientific">Agrilus planipennis</name>
    <name type="common">Emerald ash borer</name>
    <name type="synonym">Agrilus marcopoli</name>
    <dbReference type="NCBI Taxonomy" id="224129"/>
    <lineage>
        <taxon>Eukaryota</taxon>
        <taxon>Metazoa</taxon>
        <taxon>Ecdysozoa</taxon>
        <taxon>Arthropoda</taxon>
        <taxon>Hexapoda</taxon>
        <taxon>Insecta</taxon>
        <taxon>Pterygota</taxon>
        <taxon>Neoptera</taxon>
        <taxon>Endopterygota</taxon>
        <taxon>Coleoptera</taxon>
        <taxon>Polyphaga</taxon>
        <taxon>Elateriformia</taxon>
        <taxon>Buprestoidea</taxon>
        <taxon>Buprestidae</taxon>
        <taxon>Agrilinae</taxon>
        <taxon>Agrilus</taxon>
    </lineage>
</organism>
<evidence type="ECO:0000256" key="10">
    <source>
        <dbReference type="RuleBase" id="RU361169"/>
    </source>
</evidence>
<proteinExistence type="inferred from homology"/>
<dbReference type="PANTHER" id="PTHR31884">
    <property type="entry name" value="POLYGALACTURONASE"/>
    <property type="match status" value="1"/>
</dbReference>